<proteinExistence type="predicted"/>
<sequence length="102" mass="11275">MNIPPKVLTQDQIKIQLVSSSVHVVARTRNLDRRFDHVYSFLRIVSVFTRFMGICNSPSGLLSSSDSDYLEMASSPSDSSTSSSLLLTSTKVMAEMTMHGKC</sequence>
<comment type="caution">
    <text evidence="1">The sequence shown here is derived from an EMBL/GenBank/DDBJ whole genome shotgun (WGS) entry which is preliminary data.</text>
</comment>
<name>A0ACC0A6U8_CATRO</name>
<reference evidence="2" key="1">
    <citation type="journal article" date="2023" name="Nat. Plants">
        <title>Single-cell RNA sequencing provides a high-resolution roadmap for understanding the multicellular compartmentation of specialized metabolism.</title>
        <authorList>
            <person name="Sun S."/>
            <person name="Shen X."/>
            <person name="Li Y."/>
            <person name="Li Y."/>
            <person name="Wang S."/>
            <person name="Li R."/>
            <person name="Zhang H."/>
            <person name="Shen G."/>
            <person name="Guo B."/>
            <person name="Wei J."/>
            <person name="Xu J."/>
            <person name="St-Pierre B."/>
            <person name="Chen S."/>
            <person name="Sun C."/>
        </authorList>
    </citation>
    <scope>NUCLEOTIDE SEQUENCE [LARGE SCALE GENOMIC DNA]</scope>
</reference>
<gene>
    <name evidence="1" type="ORF">M9H77_25109</name>
</gene>
<organism evidence="1 2">
    <name type="scientific">Catharanthus roseus</name>
    <name type="common">Madagascar periwinkle</name>
    <name type="synonym">Vinca rosea</name>
    <dbReference type="NCBI Taxonomy" id="4058"/>
    <lineage>
        <taxon>Eukaryota</taxon>
        <taxon>Viridiplantae</taxon>
        <taxon>Streptophyta</taxon>
        <taxon>Embryophyta</taxon>
        <taxon>Tracheophyta</taxon>
        <taxon>Spermatophyta</taxon>
        <taxon>Magnoliopsida</taxon>
        <taxon>eudicotyledons</taxon>
        <taxon>Gunneridae</taxon>
        <taxon>Pentapetalae</taxon>
        <taxon>asterids</taxon>
        <taxon>lamiids</taxon>
        <taxon>Gentianales</taxon>
        <taxon>Apocynaceae</taxon>
        <taxon>Rauvolfioideae</taxon>
        <taxon>Vinceae</taxon>
        <taxon>Catharanthinae</taxon>
        <taxon>Catharanthus</taxon>
    </lineage>
</organism>
<keyword evidence="2" id="KW-1185">Reference proteome</keyword>
<protein>
    <submittedName>
        <fullName evidence="1">Uncharacterized protein</fullName>
    </submittedName>
</protein>
<dbReference type="EMBL" id="CM044706">
    <property type="protein sequence ID" value="KAI5656316.1"/>
    <property type="molecule type" value="Genomic_DNA"/>
</dbReference>
<evidence type="ECO:0000313" key="2">
    <source>
        <dbReference type="Proteomes" id="UP001060085"/>
    </source>
</evidence>
<dbReference type="Proteomes" id="UP001060085">
    <property type="component" value="Linkage Group LG06"/>
</dbReference>
<accession>A0ACC0A6U8</accession>
<evidence type="ECO:0000313" key="1">
    <source>
        <dbReference type="EMBL" id="KAI5656316.1"/>
    </source>
</evidence>